<evidence type="ECO:0000313" key="1">
    <source>
        <dbReference type="EMBL" id="KAJ7991304.1"/>
    </source>
</evidence>
<dbReference type="EMBL" id="CM055754">
    <property type="protein sequence ID" value="KAJ7991304.1"/>
    <property type="molecule type" value="Genomic_DNA"/>
</dbReference>
<accession>A0ACC2FIU0</accession>
<proteinExistence type="predicted"/>
<protein>
    <submittedName>
        <fullName evidence="1">Uncharacterized protein</fullName>
    </submittedName>
</protein>
<keyword evidence="2" id="KW-1185">Reference proteome</keyword>
<reference evidence="1" key="1">
    <citation type="submission" date="2021-05" db="EMBL/GenBank/DDBJ databases">
        <authorList>
            <person name="Pan Q."/>
            <person name="Jouanno E."/>
            <person name="Zahm M."/>
            <person name="Klopp C."/>
            <person name="Cabau C."/>
            <person name="Louis A."/>
            <person name="Berthelot C."/>
            <person name="Parey E."/>
            <person name="Roest Crollius H."/>
            <person name="Montfort J."/>
            <person name="Robinson-Rechavi M."/>
            <person name="Bouchez O."/>
            <person name="Lampietro C."/>
            <person name="Lopez Roques C."/>
            <person name="Donnadieu C."/>
            <person name="Postlethwait J."/>
            <person name="Bobe J."/>
            <person name="Dillon D."/>
            <person name="Chandos A."/>
            <person name="von Hippel F."/>
            <person name="Guiguen Y."/>
        </authorList>
    </citation>
    <scope>NUCLEOTIDE SEQUENCE</scope>
    <source>
        <strain evidence="1">YG-Jan2019</strain>
    </source>
</reference>
<organism evidence="1 2">
    <name type="scientific">Dallia pectoralis</name>
    <name type="common">Alaska blackfish</name>
    <dbReference type="NCBI Taxonomy" id="75939"/>
    <lineage>
        <taxon>Eukaryota</taxon>
        <taxon>Metazoa</taxon>
        <taxon>Chordata</taxon>
        <taxon>Craniata</taxon>
        <taxon>Vertebrata</taxon>
        <taxon>Euteleostomi</taxon>
        <taxon>Actinopterygii</taxon>
        <taxon>Neopterygii</taxon>
        <taxon>Teleostei</taxon>
        <taxon>Protacanthopterygii</taxon>
        <taxon>Esociformes</taxon>
        <taxon>Umbridae</taxon>
        <taxon>Dallia</taxon>
    </lineage>
</organism>
<evidence type="ECO:0000313" key="2">
    <source>
        <dbReference type="Proteomes" id="UP001157502"/>
    </source>
</evidence>
<name>A0ACC2FIU0_DALPE</name>
<sequence length="184" mass="20778">MNTKRRGDAAAHCSTHGGEGALGVQSEEGEPSSKKTALEDLLGDSFSKTEKSSRGTEKEIDLYRREASIPLSCFPLKWWRENSSKYPLLSSLAKAYLCIPATSVPKAELKQDFRLSRRAMHDLQRLLQREQDHGWGNQLEVLIYVYWLAHGLSYSVVSRVFNVPKSTVHRIIHSVAQHIMANLK</sequence>
<dbReference type="Proteomes" id="UP001157502">
    <property type="component" value="Chromosome 27"/>
</dbReference>
<comment type="caution">
    <text evidence="1">The sequence shown here is derived from an EMBL/GenBank/DDBJ whole genome shotgun (WGS) entry which is preliminary data.</text>
</comment>
<gene>
    <name evidence="1" type="ORF">DPEC_G00295940</name>
</gene>